<evidence type="ECO:0000313" key="2">
    <source>
        <dbReference type="EMBL" id="VAW98365.1"/>
    </source>
</evidence>
<keyword evidence="1" id="KW-0472">Membrane</keyword>
<dbReference type="EMBL" id="UOFS01000037">
    <property type="protein sequence ID" value="VAW98365.1"/>
    <property type="molecule type" value="Genomic_DNA"/>
</dbReference>
<sequence length="128" mass="13707">MGVLLTVTVGAEERSNQVAVTIVNKAGIVKVILRNDLVPKIALEISYKKATTALSFAQPTSLFVQRKISKILEKKNLLFASGGLPIIVAASIIVGAIDVSDAPSREIDEQCAKNGIDIISDNLEFFNP</sequence>
<dbReference type="InterPro" id="IPR052517">
    <property type="entry name" value="GlcG_carb_metab_protein"/>
</dbReference>
<dbReference type="PANTHER" id="PTHR34309:SF10">
    <property type="entry name" value="SLR1406 PROTEIN"/>
    <property type="match status" value="1"/>
</dbReference>
<dbReference type="PANTHER" id="PTHR34309">
    <property type="entry name" value="SLR1406 PROTEIN"/>
    <property type="match status" value="1"/>
</dbReference>
<name>A0A3B0ZXM4_9ZZZZ</name>
<accession>A0A3B0ZXM4</accession>
<feature type="transmembrane region" description="Helical" evidence="1">
    <location>
        <begin position="76"/>
        <end position="97"/>
    </location>
</feature>
<dbReference type="SUPFAM" id="SSF143744">
    <property type="entry name" value="GlcG-like"/>
    <property type="match status" value="1"/>
</dbReference>
<evidence type="ECO:0000256" key="1">
    <source>
        <dbReference type="SAM" id="Phobius"/>
    </source>
</evidence>
<dbReference type="InterPro" id="IPR038084">
    <property type="entry name" value="PduO/GlcC-like_sf"/>
</dbReference>
<dbReference type="Gene3D" id="3.30.450.150">
    <property type="entry name" value="Haem-degrading domain"/>
    <property type="match status" value="1"/>
</dbReference>
<keyword evidence="1" id="KW-0812">Transmembrane</keyword>
<protein>
    <submittedName>
        <fullName evidence="2">Uncharacterized protein</fullName>
    </submittedName>
</protein>
<dbReference type="AlphaFoldDB" id="A0A3B0ZXM4"/>
<reference evidence="2" key="1">
    <citation type="submission" date="2018-06" db="EMBL/GenBank/DDBJ databases">
        <authorList>
            <person name="Zhirakovskaya E."/>
        </authorList>
    </citation>
    <scope>NUCLEOTIDE SEQUENCE</scope>
</reference>
<dbReference type="Pfam" id="PF03928">
    <property type="entry name" value="HbpS-like"/>
    <property type="match status" value="1"/>
</dbReference>
<keyword evidence="1" id="KW-1133">Transmembrane helix</keyword>
<gene>
    <name evidence="2" type="ORF">MNBD_GAMMA22-2468</name>
</gene>
<organism evidence="2">
    <name type="scientific">hydrothermal vent metagenome</name>
    <dbReference type="NCBI Taxonomy" id="652676"/>
    <lineage>
        <taxon>unclassified sequences</taxon>
        <taxon>metagenomes</taxon>
        <taxon>ecological metagenomes</taxon>
    </lineage>
</organism>
<dbReference type="InterPro" id="IPR005624">
    <property type="entry name" value="PduO/GlcC-like"/>
</dbReference>
<proteinExistence type="predicted"/>